<name>A0ABW5TR30_9SPHI</name>
<protein>
    <submittedName>
        <fullName evidence="2">LPS export ABC transporter periplasmic protein LptC</fullName>
    </submittedName>
</protein>
<dbReference type="Proteomes" id="UP001597546">
    <property type="component" value="Unassembled WGS sequence"/>
</dbReference>
<keyword evidence="1" id="KW-0732">Signal</keyword>
<dbReference type="InterPro" id="IPR026265">
    <property type="entry name" value="LptC"/>
</dbReference>
<accession>A0ABW5TR30</accession>
<gene>
    <name evidence="2" type="primary">lptC</name>
    <name evidence="2" type="ORF">ACFSSE_06720</name>
</gene>
<dbReference type="Pfam" id="PF06835">
    <property type="entry name" value="LptC"/>
    <property type="match status" value="1"/>
</dbReference>
<keyword evidence="3" id="KW-1185">Reference proteome</keyword>
<dbReference type="PROSITE" id="PS51257">
    <property type="entry name" value="PROKAR_LIPOPROTEIN"/>
    <property type="match status" value="1"/>
</dbReference>
<feature type="signal peptide" evidence="1">
    <location>
        <begin position="1"/>
        <end position="18"/>
    </location>
</feature>
<comment type="caution">
    <text evidence="2">The sequence shown here is derived from an EMBL/GenBank/DDBJ whole genome shotgun (WGS) entry which is preliminary data.</text>
</comment>
<evidence type="ECO:0000313" key="3">
    <source>
        <dbReference type="Proteomes" id="UP001597546"/>
    </source>
</evidence>
<reference evidence="3" key="1">
    <citation type="journal article" date="2019" name="Int. J. Syst. Evol. Microbiol.">
        <title>The Global Catalogue of Microorganisms (GCM) 10K type strain sequencing project: providing services to taxonomists for standard genome sequencing and annotation.</title>
        <authorList>
            <consortium name="The Broad Institute Genomics Platform"/>
            <consortium name="The Broad Institute Genome Sequencing Center for Infectious Disease"/>
            <person name="Wu L."/>
            <person name="Ma J."/>
        </authorList>
    </citation>
    <scope>NUCLEOTIDE SEQUENCE [LARGE SCALE GENOMIC DNA]</scope>
    <source>
        <strain evidence="3">KCTC 42456</strain>
    </source>
</reference>
<feature type="chain" id="PRO_5046205047" evidence="1">
    <location>
        <begin position="19"/>
        <end position="188"/>
    </location>
</feature>
<dbReference type="Gene3D" id="2.60.450.10">
    <property type="entry name" value="Lipopolysaccharide (LPS) transport protein A like domain"/>
    <property type="match status" value="1"/>
</dbReference>
<dbReference type="EMBL" id="JBHULV010000022">
    <property type="protein sequence ID" value="MFD2731394.1"/>
    <property type="molecule type" value="Genomic_DNA"/>
</dbReference>
<dbReference type="RefSeq" id="WP_379042857.1">
    <property type="nucleotide sequence ID" value="NZ_JBHSKW010000027.1"/>
</dbReference>
<organism evidence="2 3">
    <name type="scientific">Pedobacter alpinus</name>
    <dbReference type="NCBI Taxonomy" id="1590643"/>
    <lineage>
        <taxon>Bacteria</taxon>
        <taxon>Pseudomonadati</taxon>
        <taxon>Bacteroidota</taxon>
        <taxon>Sphingobacteriia</taxon>
        <taxon>Sphingobacteriales</taxon>
        <taxon>Sphingobacteriaceae</taxon>
        <taxon>Pedobacter</taxon>
    </lineage>
</organism>
<sequence>MQRSILYLLIFCAMVFTACENDLSKVKEIEQKQKENVEITKGAEIIYSDSAYVKATLKTPILYNYKTATPYMEMPKGIEITFYDKDLKQTSKVVSDYAIRKESLKIVELKKNVVATNAEGKTFKSDELIWDENLKRFYSNKLVTINTDGNLITGPGFWSNEDFSYYEIKQGAGIFNFKGDLNETLENP</sequence>
<dbReference type="NCBIfam" id="TIGR04409">
    <property type="entry name" value="LptC_YrbK"/>
    <property type="match status" value="1"/>
</dbReference>
<evidence type="ECO:0000256" key="1">
    <source>
        <dbReference type="SAM" id="SignalP"/>
    </source>
</evidence>
<evidence type="ECO:0000313" key="2">
    <source>
        <dbReference type="EMBL" id="MFD2731394.1"/>
    </source>
</evidence>
<proteinExistence type="predicted"/>
<dbReference type="InterPro" id="IPR010664">
    <property type="entry name" value="LipoPS_assembly_LptC-rel"/>
</dbReference>